<reference evidence="2" key="1">
    <citation type="journal article" date="2019" name="Int. J. Syst. Evol. Microbiol.">
        <title>The Global Catalogue of Microorganisms (GCM) 10K type strain sequencing project: providing services to taxonomists for standard genome sequencing and annotation.</title>
        <authorList>
            <consortium name="The Broad Institute Genomics Platform"/>
            <consortium name="The Broad Institute Genome Sequencing Center for Infectious Disease"/>
            <person name="Wu L."/>
            <person name="Ma J."/>
        </authorList>
    </citation>
    <scope>NUCLEOTIDE SEQUENCE [LARGE SCALE GENOMIC DNA]</scope>
    <source>
        <strain evidence="2">CECT 8472</strain>
    </source>
</reference>
<gene>
    <name evidence="1" type="ORF">ACFOW6_15885</name>
</gene>
<organism evidence="1 2">
    <name type="scientific">Fodinicurvata halophila</name>
    <dbReference type="NCBI Taxonomy" id="1419723"/>
    <lineage>
        <taxon>Bacteria</taxon>
        <taxon>Pseudomonadati</taxon>
        <taxon>Pseudomonadota</taxon>
        <taxon>Alphaproteobacteria</taxon>
        <taxon>Rhodospirillales</taxon>
        <taxon>Rhodovibrionaceae</taxon>
        <taxon>Fodinicurvata</taxon>
    </lineage>
</organism>
<dbReference type="Proteomes" id="UP001595799">
    <property type="component" value="Unassembled WGS sequence"/>
</dbReference>
<protein>
    <submittedName>
        <fullName evidence="1">Uncharacterized protein</fullName>
    </submittedName>
</protein>
<accession>A0ABV8UP30</accession>
<comment type="caution">
    <text evidence="1">The sequence shown here is derived from an EMBL/GenBank/DDBJ whole genome shotgun (WGS) entry which is preliminary data.</text>
</comment>
<name>A0ABV8UP30_9PROT</name>
<sequence length="102" mass="11814">MTVWHFVDDDAGYLDWLKQHPFGFVVNLRRSFDPDYVVLHCASCVSIQRYPKMKSEPGGFTERGYTKLCGESLGSLEQELERFTTRPEPFSKRCSLCMPKSE</sequence>
<proteinExistence type="predicted"/>
<evidence type="ECO:0000313" key="2">
    <source>
        <dbReference type="Proteomes" id="UP001595799"/>
    </source>
</evidence>
<keyword evidence="2" id="KW-1185">Reference proteome</keyword>
<dbReference type="RefSeq" id="WP_382423405.1">
    <property type="nucleotide sequence ID" value="NZ_JBHSCW010000010.1"/>
</dbReference>
<dbReference type="EMBL" id="JBHSCW010000010">
    <property type="protein sequence ID" value="MFC4353031.1"/>
    <property type="molecule type" value="Genomic_DNA"/>
</dbReference>
<evidence type="ECO:0000313" key="1">
    <source>
        <dbReference type="EMBL" id="MFC4353031.1"/>
    </source>
</evidence>